<dbReference type="OrthoDB" id="1803913at2"/>
<gene>
    <name evidence="1" type="ORF">TICRE_14090</name>
</gene>
<sequence>MAKTDIPSKRLIQLRPYDWAKVALKDNSEIRLTEMKPEKNPKVESRLDSLFWIDNDKESFILNIEPQGYYEASLPARMLRYRSDVWEYTISKGIGTPSIKQVVVFFYQKDDNKIYGLKDERSDDSKIIFSYDVIKIWELKKDYIIDNNLIGLYSLLPLMEIEPGETDDEIIEKSVKTIETIEDEALRGDSLAAMSIMSADRYSSTLIKKYVRREMLMNSSLFEEWIDEERKEAAEKATKEAIKNNNKEKIIETLELKFDFISKDTREYIKSIDDNDILNRLFAKAIKVVRIEDFEELLEKIKNLN</sequence>
<dbReference type="Proteomes" id="UP000186112">
    <property type="component" value="Unassembled WGS sequence"/>
</dbReference>
<organism evidence="1 2">
    <name type="scientific">Tissierella creatinophila DSM 6911</name>
    <dbReference type="NCBI Taxonomy" id="1123403"/>
    <lineage>
        <taxon>Bacteria</taxon>
        <taxon>Bacillati</taxon>
        <taxon>Bacillota</taxon>
        <taxon>Tissierellia</taxon>
        <taxon>Tissierellales</taxon>
        <taxon>Tissierellaceae</taxon>
        <taxon>Tissierella</taxon>
    </lineage>
</organism>
<reference evidence="1 2" key="1">
    <citation type="submission" date="2016-02" db="EMBL/GenBank/DDBJ databases">
        <title>Genome sequence of Tissierella creatinophila DSM 6911.</title>
        <authorList>
            <person name="Poehlein A."/>
            <person name="Daniel R."/>
        </authorList>
    </citation>
    <scope>NUCLEOTIDE SEQUENCE [LARGE SCALE GENOMIC DNA]</scope>
    <source>
        <strain evidence="1 2">DSM 6911</strain>
    </source>
</reference>
<protein>
    <submittedName>
        <fullName evidence="1">Uncharacterized protein</fullName>
    </submittedName>
</protein>
<evidence type="ECO:0000313" key="2">
    <source>
        <dbReference type="Proteomes" id="UP000186112"/>
    </source>
</evidence>
<dbReference type="AlphaFoldDB" id="A0A1U7M5Z4"/>
<evidence type="ECO:0000313" key="1">
    <source>
        <dbReference type="EMBL" id="OLS02608.1"/>
    </source>
</evidence>
<keyword evidence="2" id="KW-1185">Reference proteome</keyword>
<name>A0A1U7M5Z4_TISCR</name>
<dbReference type="EMBL" id="LTDM01000022">
    <property type="protein sequence ID" value="OLS02608.1"/>
    <property type="molecule type" value="Genomic_DNA"/>
</dbReference>
<proteinExistence type="predicted"/>
<accession>A0A1U7M5Z4</accession>
<comment type="caution">
    <text evidence="1">The sequence shown here is derived from an EMBL/GenBank/DDBJ whole genome shotgun (WGS) entry which is preliminary data.</text>
</comment>
<dbReference type="PANTHER" id="PTHR34613">
    <property type="entry name" value="SLL0800 PROTEIN"/>
    <property type="match status" value="1"/>
</dbReference>
<dbReference type="PANTHER" id="PTHR34613:SF1">
    <property type="entry name" value="SLL6017 PROTEIN"/>
    <property type="match status" value="1"/>
</dbReference>
<dbReference type="RefSeq" id="WP_075726506.1">
    <property type="nucleotide sequence ID" value="NZ_LTDM01000022.1"/>
</dbReference>